<dbReference type="PROSITE" id="PS50011">
    <property type="entry name" value="PROTEIN_KINASE_DOM"/>
    <property type="match status" value="1"/>
</dbReference>
<dbReference type="InterPro" id="IPR051681">
    <property type="entry name" value="Ser/Thr_Kinases-Pseudokinases"/>
</dbReference>
<dbReference type="PRINTS" id="PR00109">
    <property type="entry name" value="TYRKINASE"/>
</dbReference>
<comment type="caution">
    <text evidence="2">The sequence shown here is derived from an EMBL/GenBank/DDBJ whole genome shotgun (WGS) entry which is preliminary data.</text>
</comment>
<reference evidence="2 3" key="1">
    <citation type="submission" date="2018-06" db="EMBL/GenBank/DDBJ databases">
        <title>Comparative genomics reveals the genomic features of Rhizophagus irregularis, R. cerebriforme, R. diaphanum and Gigaspora rosea, and their symbiotic lifestyle signature.</title>
        <authorList>
            <person name="Morin E."/>
            <person name="San Clemente H."/>
            <person name="Chen E.C.H."/>
            <person name="De La Providencia I."/>
            <person name="Hainaut M."/>
            <person name="Kuo A."/>
            <person name="Kohler A."/>
            <person name="Murat C."/>
            <person name="Tang N."/>
            <person name="Roy S."/>
            <person name="Loubradou J."/>
            <person name="Henrissat B."/>
            <person name="Grigoriev I.V."/>
            <person name="Corradi N."/>
            <person name="Roux C."/>
            <person name="Martin F.M."/>
        </authorList>
    </citation>
    <scope>NUCLEOTIDE SEQUENCE [LARGE SCALE GENOMIC DNA]</scope>
    <source>
        <strain evidence="2 3">DAOM 227022</strain>
    </source>
</reference>
<dbReference type="InterPro" id="IPR011009">
    <property type="entry name" value="Kinase-like_dom_sf"/>
</dbReference>
<dbReference type="InterPro" id="IPR000719">
    <property type="entry name" value="Prot_kinase_dom"/>
</dbReference>
<feature type="domain" description="Protein kinase" evidence="1">
    <location>
        <begin position="60"/>
        <end position="313"/>
    </location>
</feature>
<keyword evidence="3" id="KW-1185">Reference proteome</keyword>
<dbReference type="AlphaFoldDB" id="A0A397T957"/>
<dbReference type="Gene3D" id="1.10.510.10">
    <property type="entry name" value="Transferase(Phosphotransferase) domain 1"/>
    <property type="match status" value="1"/>
</dbReference>
<dbReference type="EMBL" id="QKYT01000150">
    <property type="protein sequence ID" value="RIA91514.1"/>
    <property type="molecule type" value="Genomic_DNA"/>
</dbReference>
<dbReference type="Pfam" id="PF07714">
    <property type="entry name" value="PK_Tyr_Ser-Thr"/>
    <property type="match status" value="1"/>
</dbReference>
<dbReference type="GO" id="GO:0005524">
    <property type="term" value="F:ATP binding"/>
    <property type="evidence" value="ECO:0007669"/>
    <property type="project" value="InterPro"/>
</dbReference>
<dbReference type="OrthoDB" id="2400589at2759"/>
<keyword evidence="2" id="KW-0418">Kinase</keyword>
<dbReference type="GO" id="GO:0004674">
    <property type="term" value="F:protein serine/threonine kinase activity"/>
    <property type="evidence" value="ECO:0007669"/>
    <property type="project" value="TreeGrafter"/>
</dbReference>
<dbReference type="STRING" id="658196.A0A397T957"/>
<sequence>MTNIKEYFSDINIHNHDQIANYMNNIDENSNPLDVYSFIDKLNYLPSNINWFKWIPYSQITNLKQIAKGGFGIIYKANWLGKDVAVKRFLNSQVMGRYFLNEAKALFQCYNLVYIVKVHGCTQDPETKDFMLIMEYANGGNLHNYLQKNFVDITWKKKLYILWKISEGLNAIHKKNFMHRDFHSGNILLSSYQAWLVCDLGLSQPANNTSLNEIYGVIPYIAPEVFKDTAFTKESDIYSIGMIMWELTTGCKPFANVEHDIILIIRIIDGKRPEITSDTPECFANLIKRCWSSNTSERPSIAEITEIFCDWYIRNKCIEQFQQAEKKRLELIQLKKLGPEFSEKPHSGAIYTSRKLSSMMSNLSSMTSIDTQGMYYALKRK</sequence>
<dbReference type="Proteomes" id="UP000265703">
    <property type="component" value="Unassembled WGS sequence"/>
</dbReference>
<dbReference type="PANTHER" id="PTHR44329">
    <property type="entry name" value="SERINE/THREONINE-PROTEIN KINASE TNNI3K-RELATED"/>
    <property type="match status" value="1"/>
</dbReference>
<dbReference type="InterPro" id="IPR001245">
    <property type="entry name" value="Ser-Thr/Tyr_kinase_cat_dom"/>
</dbReference>
<organism evidence="2 3">
    <name type="scientific">Glomus cerebriforme</name>
    <dbReference type="NCBI Taxonomy" id="658196"/>
    <lineage>
        <taxon>Eukaryota</taxon>
        <taxon>Fungi</taxon>
        <taxon>Fungi incertae sedis</taxon>
        <taxon>Mucoromycota</taxon>
        <taxon>Glomeromycotina</taxon>
        <taxon>Glomeromycetes</taxon>
        <taxon>Glomerales</taxon>
        <taxon>Glomeraceae</taxon>
        <taxon>Glomus</taxon>
    </lineage>
</organism>
<protein>
    <submittedName>
        <fullName evidence="2">Kinase-like domain-containing protein</fullName>
    </submittedName>
</protein>
<accession>A0A397T957</accession>
<gene>
    <name evidence="2" type="ORF">C1645_724098</name>
</gene>
<keyword evidence="2" id="KW-0808">Transferase</keyword>
<dbReference type="SUPFAM" id="SSF56112">
    <property type="entry name" value="Protein kinase-like (PK-like)"/>
    <property type="match status" value="1"/>
</dbReference>
<evidence type="ECO:0000313" key="3">
    <source>
        <dbReference type="Proteomes" id="UP000265703"/>
    </source>
</evidence>
<evidence type="ECO:0000313" key="2">
    <source>
        <dbReference type="EMBL" id="RIA91514.1"/>
    </source>
</evidence>
<name>A0A397T957_9GLOM</name>
<proteinExistence type="predicted"/>
<evidence type="ECO:0000259" key="1">
    <source>
        <dbReference type="PROSITE" id="PS50011"/>
    </source>
</evidence>